<dbReference type="GO" id="GO:0016491">
    <property type="term" value="F:oxidoreductase activity"/>
    <property type="evidence" value="ECO:0007669"/>
    <property type="project" value="UniProtKB-KW"/>
</dbReference>
<dbReference type="EC" id="1.1.1.-" evidence="3"/>
<dbReference type="SUPFAM" id="SSF51735">
    <property type="entry name" value="NAD(P)-binding Rossmann-fold domains"/>
    <property type="match status" value="1"/>
</dbReference>
<dbReference type="PANTHER" id="PTHR43180:SF33">
    <property type="entry name" value="15-HYDROXYPROSTAGLANDIN DEHYDROGENASE [NAD(+)]-LIKE"/>
    <property type="match status" value="1"/>
</dbReference>
<dbReference type="PRINTS" id="PR00080">
    <property type="entry name" value="SDRFAMILY"/>
</dbReference>
<gene>
    <name evidence="3" type="ORF">ACFOKF_20230</name>
</gene>
<comment type="similarity">
    <text evidence="1">Belongs to the short-chain dehydrogenases/reductases (SDR) family.</text>
</comment>
<dbReference type="RefSeq" id="WP_380798269.1">
    <property type="nucleotide sequence ID" value="NZ_JBHRVU010000005.1"/>
</dbReference>
<dbReference type="NCBIfam" id="NF005559">
    <property type="entry name" value="PRK07231.1"/>
    <property type="match status" value="1"/>
</dbReference>
<dbReference type="CDD" id="cd05233">
    <property type="entry name" value="SDR_c"/>
    <property type="match status" value="1"/>
</dbReference>
<dbReference type="InterPro" id="IPR020904">
    <property type="entry name" value="Sc_DH/Rdtase_CS"/>
</dbReference>
<sequence length="252" mass="26766">MREFDGKSIFITGGANGIGLATARLFVERGARVAIVDFDRDAGENALAELRQLRGQAIFLPGDIADAADVRRMVDATVEQFGGLDCAFNNAGICHPADALWDDDAFDRTFAINVRGMMQCMKAQLRHMVPQGHGAIVNTASVAGLVASVAPSQPAYTASKHAVIGLTKSVALRHARDGIRVNAVLPGVTMTNMVREVMQQGPEVRATLENLAPMGRMARPEEVGEAVLWLCSDRASFVTAHALAVDGGALAQ</sequence>
<name>A0ABV7NL70_9SPHN</name>
<reference evidence="4" key="1">
    <citation type="journal article" date="2019" name="Int. J. Syst. Evol. Microbiol.">
        <title>The Global Catalogue of Microorganisms (GCM) 10K type strain sequencing project: providing services to taxonomists for standard genome sequencing and annotation.</title>
        <authorList>
            <consortium name="The Broad Institute Genomics Platform"/>
            <consortium name="The Broad Institute Genome Sequencing Center for Infectious Disease"/>
            <person name="Wu L."/>
            <person name="Ma J."/>
        </authorList>
    </citation>
    <scope>NUCLEOTIDE SEQUENCE [LARGE SCALE GENOMIC DNA]</scope>
    <source>
        <strain evidence="4">CCM 7491</strain>
    </source>
</reference>
<evidence type="ECO:0000313" key="4">
    <source>
        <dbReference type="Proteomes" id="UP001595681"/>
    </source>
</evidence>
<accession>A0ABV7NL70</accession>
<evidence type="ECO:0000256" key="1">
    <source>
        <dbReference type="ARBA" id="ARBA00006484"/>
    </source>
</evidence>
<evidence type="ECO:0000313" key="3">
    <source>
        <dbReference type="EMBL" id="MFC3443488.1"/>
    </source>
</evidence>
<dbReference type="Proteomes" id="UP001595681">
    <property type="component" value="Unassembled WGS sequence"/>
</dbReference>
<dbReference type="Pfam" id="PF13561">
    <property type="entry name" value="adh_short_C2"/>
    <property type="match status" value="1"/>
</dbReference>
<keyword evidence="2 3" id="KW-0560">Oxidoreductase</keyword>
<dbReference type="InterPro" id="IPR036291">
    <property type="entry name" value="NAD(P)-bd_dom_sf"/>
</dbReference>
<keyword evidence="4" id="KW-1185">Reference proteome</keyword>
<evidence type="ECO:0000256" key="2">
    <source>
        <dbReference type="ARBA" id="ARBA00023002"/>
    </source>
</evidence>
<dbReference type="PANTHER" id="PTHR43180">
    <property type="entry name" value="3-OXOACYL-(ACYL-CARRIER-PROTEIN) REDUCTASE (AFU_ORTHOLOGUE AFUA_6G11210)"/>
    <property type="match status" value="1"/>
</dbReference>
<dbReference type="PRINTS" id="PR00081">
    <property type="entry name" value="GDHRDH"/>
</dbReference>
<protein>
    <submittedName>
        <fullName evidence="3">SDR family NAD(P)-dependent oxidoreductase</fullName>
        <ecNumber evidence="3">1.1.1.-</ecNumber>
    </submittedName>
</protein>
<dbReference type="InterPro" id="IPR002347">
    <property type="entry name" value="SDR_fam"/>
</dbReference>
<dbReference type="EMBL" id="JBHRVU010000005">
    <property type="protein sequence ID" value="MFC3443488.1"/>
    <property type="molecule type" value="Genomic_DNA"/>
</dbReference>
<organism evidence="3 4">
    <name type="scientific">Sphingobium rhizovicinum</name>
    <dbReference type="NCBI Taxonomy" id="432308"/>
    <lineage>
        <taxon>Bacteria</taxon>
        <taxon>Pseudomonadati</taxon>
        <taxon>Pseudomonadota</taxon>
        <taxon>Alphaproteobacteria</taxon>
        <taxon>Sphingomonadales</taxon>
        <taxon>Sphingomonadaceae</taxon>
        <taxon>Sphingobium</taxon>
    </lineage>
</organism>
<dbReference type="Gene3D" id="3.40.50.720">
    <property type="entry name" value="NAD(P)-binding Rossmann-like Domain"/>
    <property type="match status" value="1"/>
</dbReference>
<dbReference type="PROSITE" id="PS00061">
    <property type="entry name" value="ADH_SHORT"/>
    <property type="match status" value="1"/>
</dbReference>
<comment type="caution">
    <text evidence="3">The sequence shown here is derived from an EMBL/GenBank/DDBJ whole genome shotgun (WGS) entry which is preliminary data.</text>
</comment>
<proteinExistence type="inferred from homology"/>